<keyword evidence="2" id="KW-1185">Reference proteome</keyword>
<gene>
    <name evidence="1" type="ORF">AKO1_014525</name>
</gene>
<organism evidence="1 2">
    <name type="scientific">Acrasis kona</name>
    <dbReference type="NCBI Taxonomy" id="1008807"/>
    <lineage>
        <taxon>Eukaryota</taxon>
        <taxon>Discoba</taxon>
        <taxon>Heterolobosea</taxon>
        <taxon>Tetramitia</taxon>
        <taxon>Eutetramitia</taxon>
        <taxon>Acrasidae</taxon>
        <taxon>Acrasis</taxon>
    </lineage>
</organism>
<comment type="caution">
    <text evidence="1">The sequence shown here is derived from an EMBL/GenBank/DDBJ whole genome shotgun (WGS) entry which is preliminary data.</text>
</comment>
<name>A0AAW2Z2Q1_9EUKA</name>
<dbReference type="EMBL" id="JAOPGA020000966">
    <property type="protein sequence ID" value="KAL0483553.1"/>
    <property type="molecule type" value="Genomic_DNA"/>
</dbReference>
<sequence length="186" mass="21231">MSTALSFYKVLDTPETARDLVPPLFFHLKRRGCSSTPRQYEFRDSHSARSEITPRVHMTQKSINNAKTVSRTFVDVPVTNDITPEQVVSSLSVAVERYGRHAKTKRQFYIGIASGGSDDSIKQNWLQNNSKHGPFSKVYNIYSANTARNRRAAKKFLQEHFDQTQTLESTVKDEPTLKTLIFIAYK</sequence>
<dbReference type="AlphaFoldDB" id="A0AAW2Z2Q1"/>
<reference evidence="1 2" key="1">
    <citation type="submission" date="2024-03" db="EMBL/GenBank/DDBJ databases">
        <title>The Acrasis kona genome and developmental transcriptomes reveal deep origins of eukaryotic multicellular pathways.</title>
        <authorList>
            <person name="Sheikh S."/>
            <person name="Fu C.-J."/>
            <person name="Brown M.W."/>
            <person name="Baldauf S.L."/>
        </authorList>
    </citation>
    <scope>NUCLEOTIDE SEQUENCE [LARGE SCALE GENOMIC DNA]</scope>
    <source>
        <strain evidence="1 2">ATCC MYA-3509</strain>
    </source>
</reference>
<proteinExistence type="predicted"/>
<accession>A0AAW2Z2Q1</accession>
<protein>
    <submittedName>
        <fullName evidence="1">Autophagy-related protein 17</fullName>
    </submittedName>
</protein>
<dbReference type="Proteomes" id="UP001431209">
    <property type="component" value="Unassembled WGS sequence"/>
</dbReference>
<evidence type="ECO:0000313" key="2">
    <source>
        <dbReference type="Proteomes" id="UP001431209"/>
    </source>
</evidence>
<evidence type="ECO:0000313" key="1">
    <source>
        <dbReference type="EMBL" id="KAL0483553.1"/>
    </source>
</evidence>